<keyword evidence="1" id="KW-0812">Transmembrane</keyword>
<dbReference type="Proteomes" id="UP000307943">
    <property type="component" value="Unassembled WGS sequence"/>
</dbReference>
<evidence type="ECO:0008006" key="4">
    <source>
        <dbReference type="Google" id="ProtNLM"/>
    </source>
</evidence>
<protein>
    <recommendedName>
        <fullName evidence="4">ABC transporter permease</fullName>
    </recommendedName>
</protein>
<feature type="transmembrane region" description="Helical" evidence="1">
    <location>
        <begin position="147"/>
        <end position="167"/>
    </location>
</feature>
<feature type="transmembrane region" description="Helical" evidence="1">
    <location>
        <begin position="20"/>
        <end position="40"/>
    </location>
</feature>
<keyword evidence="1" id="KW-1133">Transmembrane helix</keyword>
<sequence length="248" mass="26656">MSRFLHVVAAERVKIGRLPIWLLVAVSPLMAALIGVFVNLDTPATAEGSKWPMLLGAMTMLHAVLLLPVLAGLLSAWVCRYEHAGGGWKQLLALPVTRTTVYAAKLTMVVGLLGVCQLLLLLAVWLVGSYLGISEPFPWKMMLTSITGGWLACFPIAALQLGASLGWSSFGLPLALNVSLTVPNLLILNSAKIAPFYPWAQPFLAMMPGTQQSTAALLLPIESLILTVSGSFIVFLCAGLLYFVRKEI</sequence>
<evidence type="ECO:0000313" key="2">
    <source>
        <dbReference type="EMBL" id="TNJ64852.1"/>
    </source>
</evidence>
<dbReference type="OrthoDB" id="9781996at2"/>
<name>A0A5C4T7D8_9BACL</name>
<feature type="transmembrane region" description="Helical" evidence="1">
    <location>
        <begin position="217"/>
        <end position="244"/>
    </location>
</feature>
<keyword evidence="3" id="KW-1185">Reference proteome</keyword>
<accession>A0A5C4T7D8</accession>
<keyword evidence="1" id="KW-0472">Membrane</keyword>
<dbReference type="CDD" id="cd21809">
    <property type="entry name" value="ABC-2_lan_permease-like"/>
    <property type="match status" value="1"/>
</dbReference>
<proteinExistence type="predicted"/>
<gene>
    <name evidence="2" type="ORF">FE784_18595</name>
</gene>
<dbReference type="AlphaFoldDB" id="A0A5C4T7D8"/>
<feature type="transmembrane region" description="Helical" evidence="1">
    <location>
        <begin position="60"/>
        <end position="81"/>
    </location>
</feature>
<dbReference type="Pfam" id="PF12730">
    <property type="entry name" value="ABC2_membrane_4"/>
    <property type="match status" value="1"/>
</dbReference>
<evidence type="ECO:0000313" key="3">
    <source>
        <dbReference type="Proteomes" id="UP000307943"/>
    </source>
</evidence>
<comment type="caution">
    <text evidence="2">The sequence shown here is derived from an EMBL/GenBank/DDBJ whole genome shotgun (WGS) entry which is preliminary data.</text>
</comment>
<dbReference type="RefSeq" id="WP_139603726.1">
    <property type="nucleotide sequence ID" value="NZ_VDCQ01000025.1"/>
</dbReference>
<feature type="transmembrane region" description="Helical" evidence="1">
    <location>
        <begin position="174"/>
        <end position="197"/>
    </location>
</feature>
<evidence type="ECO:0000256" key="1">
    <source>
        <dbReference type="SAM" id="Phobius"/>
    </source>
</evidence>
<organism evidence="2 3">
    <name type="scientific">Paenibacillus hemerocallicola</name>
    <dbReference type="NCBI Taxonomy" id="1172614"/>
    <lineage>
        <taxon>Bacteria</taxon>
        <taxon>Bacillati</taxon>
        <taxon>Bacillota</taxon>
        <taxon>Bacilli</taxon>
        <taxon>Bacillales</taxon>
        <taxon>Paenibacillaceae</taxon>
        <taxon>Paenibacillus</taxon>
    </lineage>
</organism>
<dbReference type="EMBL" id="VDCQ01000025">
    <property type="protein sequence ID" value="TNJ64852.1"/>
    <property type="molecule type" value="Genomic_DNA"/>
</dbReference>
<feature type="transmembrane region" description="Helical" evidence="1">
    <location>
        <begin position="102"/>
        <end position="127"/>
    </location>
</feature>
<reference evidence="2 3" key="1">
    <citation type="submission" date="2019-05" db="EMBL/GenBank/DDBJ databases">
        <title>We sequenced the genome of Paenibacillus hemerocallicola KCTC 33185 for further insight into its adaptation and study the phylogeny of Paenibacillus.</title>
        <authorList>
            <person name="Narsing Rao M.P."/>
        </authorList>
    </citation>
    <scope>NUCLEOTIDE SEQUENCE [LARGE SCALE GENOMIC DNA]</scope>
    <source>
        <strain evidence="2 3">KCTC 33185</strain>
    </source>
</reference>